<sequence length="81" mass="9507">MNNDIHFKYYDMVEEYAMESAKPVAQAEEDALALYFQLLLTRLTNNEEISESAQQEMAKEADIDKKRIDDIAEFLNRWGNE</sequence>
<protein>
    <recommendedName>
        <fullName evidence="3">YmjA</fullName>
    </recommendedName>
</protein>
<organism evidence="1 2">
    <name type="scientific">Proteus penneri</name>
    <dbReference type="NCBI Taxonomy" id="102862"/>
    <lineage>
        <taxon>Bacteria</taxon>
        <taxon>Pseudomonadati</taxon>
        <taxon>Pseudomonadota</taxon>
        <taxon>Gammaproteobacteria</taxon>
        <taxon>Enterobacterales</taxon>
        <taxon>Morganellaceae</taxon>
        <taxon>Proteus</taxon>
    </lineage>
</organism>
<evidence type="ECO:0008006" key="3">
    <source>
        <dbReference type="Google" id="ProtNLM"/>
    </source>
</evidence>
<dbReference type="RefSeq" id="WP_072065004.1">
    <property type="nucleotide sequence ID" value="NZ_CVRY01000007.1"/>
</dbReference>
<dbReference type="AlphaFoldDB" id="A0A0G4QHK6"/>
<evidence type="ECO:0000313" key="1">
    <source>
        <dbReference type="EMBL" id="CRL65076.1"/>
    </source>
</evidence>
<name>A0A0G4QHK6_9GAMM</name>
<accession>A0A0G4QHK6</accession>
<gene>
    <name evidence="1" type="ORF">BN1804_03322</name>
</gene>
<dbReference type="EMBL" id="CVRY01000007">
    <property type="protein sequence ID" value="CRL65076.1"/>
    <property type="molecule type" value="Genomic_DNA"/>
</dbReference>
<evidence type="ECO:0000313" key="2">
    <source>
        <dbReference type="Proteomes" id="UP000183920"/>
    </source>
</evidence>
<dbReference type="Proteomes" id="UP000183920">
    <property type="component" value="Unassembled WGS sequence"/>
</dbReference>
<dbReference type="InterPro" id="IPR020251">
    <property type="entry name" value="Uncharacterised_YmjA"/>
</dbReference>
<dbReference type="Pfam" id="PF10820">
    <property type="entry name" value="DUF2543"/>
    <property type="match status" value="1"/>
</dbReference>
<reference evidence="2" key="1">
    <citation type="submission" date="2015-06" db="EMBL/GenBank/DDBJ databases">
        <authorList>
            <person name="Urmite Genomes"/>
        </authorList>
    </citation>
    <scope>NUCLEOTIDE SEQUENCE [LARGE SCALE GENOMIC DNA]</scope>
    <source>
        <strain evidence="2">CSUR P1867</strain>
    </source>
</reference>
<proteinExistence type="predicted"/>